<proteinExistence type="predicted"/>
<sequence length="77" mass="8639">MEVSCPFLLFETSLCKVSLFSLILLVAFVGASCDDVLGWRSTTTSITFYDVFTRLSPINSHRYVIVPFKDLDSRVGI</sequence>
<protein>
    <submittedName>
        <fullName evidence="1">Uncharacterized protein</fullName>
    </submittedName>
</protein>
<dbReference type="Proteomes" id="UP001359559">
    <property type="component" value="Unassembled WGS sequence"/>
</dbReference>
<dbReference type="EMBL" id="JAYKXN010000004">
    <property type="protein sequence ID" value="KAK7293479.1"/>
    <property type="molecule type" value="Genomic_DNA"/>
</dbReference>
<organism evidence="1 2">
    <name type="scientific">Clitoria ternatea</name>
    <name type="common">Butterfly pea</name>
    <dbReference type="NCBI Taxonomy" id="43366"/>
    <lineage>
        <taxon>Eukaryota</taxon>
        <taxon>Viridiplantae</taxon>
        <taxon>Streptophyta</taxon>
        <taxon>Embryophyta</taxon>
        <taxon>Tracheophyta</taxon>
        <taxon>Spermatophyta</taxon>
        <taxon>Magnoliopsida</taxon>
        <taxon>eudicotyledons</taxon>
        <taxon>Gunneridae</taxon>
        <taxon>Pentapetalae</taxon>
        <taxon>rosids</taxon>
        <taxon>fabids</taxon>
        <taxon>Fabales</taxon>
        <taxon>Fabaceae</taxon>
        <taxon>Papilionoideae</taxon>
        <taxon>50 kb inversion clade</taxon>
        <taxon>NPAAA clade</taxon>
        <taxon>indigoferoid/millettioid clade</taxon>
        <taxon>Phaseoleae</taxon>
        <taxon>Clitoria</taxon>
    </lineage>
</organism>
<dbReference type="AlphaFoldDB" id="A0AAN9PDK6"/>
<reference evidence="1 2" key="1">
    <citation type="submission" date="2024-01" db="EMBL/GenBank/DDBJ databases">
        <title>The genomes of 5 underutilized Papilionoideae crops provide insights into root nodulation and disease resistance.</title>
        <authorList>
            <person name="Yuan L."/>
        </authorList>
    </citation>
    <scope>NUCLEOTIDE SEQUENCE [LARGE SCALE GENOMIC DNA]</scope>
    <source>
        <strain evidence="1">LY-2023</strain>
        <tissue evidence="1">Leaf</tissue>
    </source>
</reference>
<gene>
    <name evidence="1" type="ORF">RJT34_16345</name>
</gene>
<evidence type="ECO:0000313" key="2">
    <source>
        <dbReference type="Proteomes" id="UP001359559"/>
    </source>
</evidence>
<evidence type="ECO:0000313" key="1">
    <source>
        <dbReference type="EMBL" id="KAK7293479.1"/>
    </source>
</evidence>
<comment type="caution">
    <text evidence="1">The sequence shown here is derived from an EMBL/GenBank/DDBJ whole genome shotgun (WGS) entry which is preliminary data.</text>
</comment>
<accession>A0AAN9PDK6</accession>
<keyword evidence="2" id="KW-1185">Reference proteome</keyword>
<name>A0AAN9PDK6_CLITE</name>